<keyword evidence="2" id="KW-1185">Reference proteome</keyword>
<name>A0A2N9JJN4_9ACTN</name>
<evidence type="ECO:0008006" key="3">
    <source>
        <dbReference type="Google" id="ProtNLM"/>
    </source>
</evidence>
<accession>A0A2N9JJN4</accession>
<dbReference type="AlphaFoldDB" id="A0A2N9JJN4"/>
<dbReference type="KEGG" id="mgg:MPLG2_3210"/>
<dbReference type="OrthoDB" id="9794241at2"/>
<sequence>MTWAAAWVHNDAVTTVGIPFDAVDFYAELALNNNRGWWAANAERYRTSVKAPLTRLLDDLAPRFGDAHLFRPHRDVRFSADKRPYKSEQGGLCLAAPGMGHYLRINADGLSVGGGYYPSGRDQLARQRAAIDSAGSGTELAQIVQALTADGFEVGGDQVATRPRGVPADHPRLDLMRRQSLVVLKNVGEPTWLPTADVVERVAEQWARITPLVEWLVTNVGPSLEPRR</sequence>
<dbReference type="Pfam" id="PF09365">
    <property type="entry name" value="DUF2461"/>
    <property type="match status" value="1"/>
</dbReference>
<evidence type="ECO:0000313" key="2">
    <source>
        <dbReference type="Proteomes" id="UP000238164"/>
    </source>
</evidence>
<dbReference type="PIRSF" id="PIRSF028451">
    <property type="entry name" value="UCP028451"/>
    <property type="match status" value="1"/>
</dbReference>
<dbReference type="InterPro" id="IPR012808">
    <property type="entry name" value="CHP02453"/>
</dbReference>
<dbReference type="NCBIfam" id="TIGR02453">
    <property type="entry name" value="TIGR02453 family protein"/>
    <property type="match status" value="1"/>
</dbReference>
<evidence type="ECO:0000313" key="1">
    <source>
        <dbReference type="EMBL" id="SPD88240.1"/>
    </source>
</evidence>
<organism evidence="1 2">
    <name type="scientific">Micropruina glycogenica</name>
    <dbReference type="NCBI Taxonomy" id="75385"/>
    <lineage>
        <taxon>Bacteria</taxon>
        <taxon>Bacillati</taxon>
        <taxon>Actinomycetota</taxon>
        <taxon>Actinomycetes</taxon>
        <taxon>Propionibacteriales</taxon>
        <taxon>Nocardioidaceae</taxon>
        <taxon>Micropruina</taxon>
    </lineage>
</organism>
<reference evidence="1 2" key="1">
    <citation type="submission" date="2018-02" db="EMBL/GenBank/DDBJ databases">
        <authorList>
            <person name="Cohen D.B."/>
            <person name="Kent A.D."/>
        </authorList>
    </citation>
    <scope>NUCLEOTIDE SEQUENCE [LARGE SCALE GENOMIC DNA]</scope>
    <source>
        <strain evidence="1">1</strain>
    </source>
</reference>
<proteinExistence type="predicted"/>
<dbReference type="Proteomes" id="UP000238164">
    <property type="component" value="Chromosome 1"/>
</dbReference>
<dbReference type="InterPro" id="IPR015996">
    <property type="entry name" value="UCP028451"/>
</dbReference>
<dbReference type="PANTHER" id="PTHR36452">
    <property type="entry name" value="CHROMOSOME 12, WHOLE GENOME SHOTGUN SEQUENCE"/>
    <property type="match status" value="1"/>
</dbReference>
<gene>
    <name evidence="1" type="ORF">MPLG2_3210</name>
</gene>
<dbReference type="PANTHER" id="PTHR36452:SF1">
    <property type="entry name" value="DUF2461 DOMAIN-CONTAINING PROTEIN"/>
    <property type="match status" value="1"/>
</dbReference>
<protein>
    <recommendedName>
        <fullName evidence="3">TIGR02453 family protein</fullName>
    </recommendedName>
</protein>
<dbReference type="EMBL" id="LT985188">
    <property type="protein sequence ID" value="SPD88240.1"/>
    <property type="molecule type" value="Genomic_DNA"/>
</dbReference>